<dbReference type="AlphaFoldDB" id="A0A081PHJ8"/>
<dbReference type="EMBL" id="JNFF01000048">
    <property type="protein sequence ID" value="KEQ30171.1"/>
    <property type="molecule type" value="Genomic_DNA"/>
</dbReference>
<proteinExistence type="predicted"/>
<name>A0A081PHJ8_9SPHI</name>
<reference evidence="1 2" key="1">
    <citation type="journal article" date="1992" name="Int. J. Syst. Bacteriol.">
        <title>Sphingobacterium antarcticus sp. nov. a Psychrotrophic Bacterium from the Soils of Schirmacher Oasis, Antarctica.</title>
        <authorList>
            <person name="Shivaji S."/>
            <person name="Ray M.K."/>
            <person name="Rao N.S."/>
            <person name="Saiserr L."/>
            <person name="Jagannadham M.V."/>
            <person name="Kumar G.S."/>
            <person name="Reddy G."/>
            <person name="Bhargava P.M."/>
        </authorList>
    </citation>
    <scope>NUCLEOTIDE SEQUENCE [LARGE SCALE GENOMIC DNA]</scope>
    <source>
        <strain evidence="1 2">4BY</strain>
    </source>
</reference>
<accession>A0A081PHJ8</accession>
<evidence type="ECO:0000313" key="2">
    <source>
        <dbReference type="Proteomes" id="UP000028007"/>
    </source>
</evidence>
<evidence type="ECO:0000313" key="1">
    <source>
        <dbReference type="EMBL" id="KEQ30171.1"/>
    </source>
</evidence>
<keyword evidence="2" id="KW-1185">Reference proteome</keyword>
<dbReference type="Proteomes" id="UP000028007">
    <property type="component" value="Unassembled WGS sequence"/>
</dbReference>
<organism evidence="1 2">
    <name type="scientific">Pedobacter antarcticus 4BY</name>
    <dbReference type="NCBI Taxonomy" id="1358423"/>
    <lineage>
        <taxon>Bacteria</taxon>
        <taxon>Pseudomonadati</taxon>
        <taxon>Bacteroidota</taxon>
        <taxon>Sphingobacteriia</taxon>
        <taxon>Sphingobacteriales</taxon>
        <taxon>Sphingobacteriaceae</taxon>
        <taxon>Pedobacter</taxon>
    </lineage>
</organism>
<gene>
    <name evidence="1" type="ORF">N180_06485</name>
</gene>
<sequence length="64" mass="7385">MLNIESLSQFKAIPIEEIKTGDFVVNLGEVVEIDKFPNHIDLIILRLNEKYVIKFSLETLIVIK</sequence>
<protein>
    <submittedName>
        <fullName evidence="1">Uncharacterized protein</fullName>
    </submittedName>
</protein>
<comment type="caution">
    <text evidence="1">The sequence shown here is derived from an EMBL/GenBank/DDBJ whole genome shotgun (WGS) entry which is preliminary data.</text>
</comment>